<dbReference type="GO" id="GO:0017168">
    <property type="term" value="F:5-oxoprolinase (ATP-hydrolyzing) activity"/>
    <property type="evidence" value="ECO:0007669"/>
    <property type="project" value="TreeGrafter"/>
</dbReference>
<comment type="caution">
    <text evidence="2">The sequence shown here is derived from an EMBL/GenBank/DDBJ whole genome shotgun (WGS) entry which is preliminary data.</text>
</comment>
<dbReference type="InterPro" id="IPR045079">
    <property type="entry name" value="Oxoprolinase-like"/>
</dbReference>
<feature type="non-terminal residue" evidence="2">
    <location>
        <position position="1"/>
    </location>
</feature>
<keyword evidence="3" id="KW-1185">Reference proteome</keyword>
<organism evidence="2 3">
    <name type="scientific">Dissulfurirhabdus thermomarina</name>
    <dbReference type="NCBI Taxonomy" id="1765737"/>
    <lineage>
        <taxon>Bacteria</taxon>
        <taxon>Deltaproteobacteria</taxon>
        <taxon>Dissulfurirhabdaceae</taxon>
        <taxon>Dissulfurirhabdus</taxon>
    </lineage>
</organism>
<dbReference type="InterPro" id="IPR002821">
    <property type="entry name" value="Hydantoinase_A"/>
</dbReference>
<dbReference type="RefSeq" id="WP_309474843.1">
    <property type="nucleotide sequence ID" value="NZ_JAAGRR010000181.1"/>
</dbReference>
<reference evidence="2 3" key="1">
    <citation type="submission" date="2020-02" db="EMBL/GenBank/DDBJ databases">
        <title>Comparative genomics of sulfur disproportionating microorganisms.</title>
        <authorList>
            <person name="Ward L.M."/>
            <person name="Bertran E."/>
            <person name="Johnston D.T."/>
        </authorList>
    </citation>
    <scope>NUCLEOTIDE SEQUENCE [LARGE SCALE GENOMIC DNA]</scope>
    <source>
        <strain evidence="2 3">DSM 100025</strain>
    </source>
</reference>
<evidence type="ECO:0000313" key="2">
    <source>
        <dbReference type="EMBL" id="NDY43472.1"/>
    </source>
</evidence>
<dbReference type="AlphaFoldDB" id="A0A6N9TQC1"/>
<dbReference type="PANTHER" id="PTHR11365:SF23">
    <property type="entry name" value="HYPOTHETICAL 5-OXOPROLINASE (EUROFUNG)-RELATED"/>
    <property type="match status" value="1"/>
</dbReference>
<dbReference type="GO" id="GO:0006749">
    <property type="term" value="P:glutathione metabolic process"/>
    <property type="evidence" value="ECO:0007669"/>
    <property type="project" value="TreeGrafter"/>
</dbReference>
<accession>A0A6N9TQC1</accession>
<evidence type="ECO:0000313" key="3">
    <source>
        <dbReference type="Proteomes" id="UP000469346"/>
    </source>
</evidence>
<dbReference type="GO" id="GO:0005829">
    <property type="term" value="C:cytosol"/>
    <property type="evidence" value="ECO:0007669"/>
    <property type="project" value="TreeGrafter"/>
</dbReference>
<name>A0A6N9TQC1_DISTH</name>
<feature type="domain" description="Hydantoinase A/oxoprolinase" evidence="1">
    <location>
        <begin position="2"/>
        <end position="155"/>
    </location>
</feature>
<gene>
    <name evidence="2" type="ORF">G3N55_11540</name>
</gene>
<dbReference type="PANTHER" id="PTHR11365">
    <property type="entry name" value="5-OXOPROLINASE RELATED"/>
    <property type="match status" value="1"/>
</dbReference>
<evidence type="ECO:0000259" key="1">
    <source>
        <dbReference type="Pfam" id="PF01968"/>
    </source>
</evidence>
<dbReference type="EMBL" id="JAAGRR010000181">
    <property type="protein sequence ID" value="NDY43472.1"/>
    <property type="molecule type" value="Genomic_DNA"/>
</dbReference>
<protein>
    <submittedName>
        <fullName evidence="2">Hydantoinase/oxoprolinase family protein</fullName>
    </submittedName>
</protein>
<sequence>SLAWVDAGGLLRVGPESAGADPGPVCYGKGTGITVTDANLFLGRLRPEAFLGGRLALAADRVPPRMAELAARVGLSPREAALGVLRLVDTHMVRALRAVSLERGHDPRGGALVCFGGAAGLHAAALAAELEIRTVILPDRAGVFSARGMAVSDLLFDGSTAFFAAGRGASDIDPGPAVRALAARLAGDIRGTGLDPAAARSEFFVDVRYRGQSYEVTVPLEGDWGAAFAERHRFLYGHDMPGAPLEVTAVRARARIPRGGADFREAVLPRPAAPWHGRRAPVEFEGGPRSALLLDRAALRPGERLSGPALVLDDFTTLLLPPGWGARVLDGGHVLMEREGERHDGDGN</sequence>
<dbReference type="Pfam" id="PF01968">
    <property type="entry name" value="Hydantoinase_A"/>
    <property type="match status" value="1"/>
</dbReference>
<dbReference type="Proteomes" id="UP000469346">
    <property type="component" value="Unassembled WGS sequence"/>
</dbReference>
<proteinExistence type="predicted"/>